<name>A0A494T8S6_SPHPE</name>
<proteinExistence type="predicted"/>
<reference evidence="2 3" key="1">
    <citation type="submission" date="2018-09" db="EMBL/GenBank/DDBJ databases">
        <title>Sphingomonas peninsula sp. nov., isolated from fildes peninsula, Antarctic soil.</title>
        <authorList>
            <person name="Yingchao G."/>
        </authorList>
    </citation>
    <scope>NUCLEOTIDE SEQUENCE [LARGE SCALE GENOMIC DNA]</scope>
    <source>
        <strain evidence="2 3">YZ-8</strain>
    </source>
</reference>
<accession>A0A494T8S6</accession>
<dbReference type="RefSeq" id="WP_121152374.1">
    <property type="nucleotide sequence ID" value="NZ_CP032829.1"/>
</dbReference>
<dbReference type="Proteomes" id="UP000276254">
    <property type="component" value="Chromosome"/>
</dbReference>
<evidence type="ECO:0000313" key="2">
    <source>
        <dbReference type="EMBL" id="AYJ85749.1"/>
    </source>
</evidence>
<organism evidence="2 3">
    <name type="scientific">Sphingomonas paeninsulae</name>
    <dbReference type="NCBI Taxonomy" id="2319844"/>
    <lineage>
        <taxon>Bacteria</taxon>
        <taxon>Pseudomonadati</taxon>
        <taxon>Pseudomonadota</taxon>
        <taxon>Alphaproteobacteria</taxon>
        <taxon>Sphingomonadales</taxon>
        <taxon>Sphingomonadaceae</taxon>
        <taxon>Sphingomonas</taxon>
    </lineage>
</organism>
<protein>
    <submittedName>
        <fullName evidence="2">DUF2312 domain-containing protein</fullName>
    </submittedName>
</protein>
<dbReference type="EMBL" id="CP032829">
    <property type="protein sequence ID" value="AYJ85749.1"/>
    <property type="molecule type" value="Genomic_DNA"/>
</dbReference>
<evidence type="ECO:0000313" key="3">
    <source>
        <dbReference type="Proteomes" id="UP000276254"/>
    </source>
</evidence>
<keyword evidence="3" id="KW-1185">Reference proteome</keyword>
<feature type="region of interest" description="Disordered" evidence="1">
    <location>
        <begin position="84"/>
        <end position="135"/>
    </location>
</feature>
<evidence type="ECO:0000256" key="1">
    <source>
        <dbReference type="SAM" id="MobiDB-lite"/>
    </source>
</evidence>
<dbReference type="GO" id="GO:0003677">
    <property type="term" value="F:DNA binding"/>
    <property type="evidence" value="ECO:0007669"/>
    <property type="project" value="InterPro"/>
</dbReference>
<dbReference type="KEGG" id="spha:D3Y57_06920"/>
<dbReference type="AlphaFoldDB" id="A0A494T8S6"/>
<gene>
    <name evidence="2" type="ORF">D3Y57_06920</name>
</gene>
<dbReference type="OrthoDB" id="9813793at2"/>
<sequence>MSIGNNRATALFHHIRALENLQEVKDEAASDFNERKKLCKEDGFDTNVVTAILKRRKNGEGQTLAFDDLLREYEEAIEEERRFPGFTVRVVDPEPPREEQYDVEPDREQAPPPSEESIFDGPGDGDLRAEQRGES</sequence>
<feature type="compositionally biased region" description="Basic and acidic residues" evidence="1">
    <location>
        <begin position="91"/>
        <end position="109"/>
    </location>
</feature>
<feature type="compositionally biased region" description="Basic and acidic residues" evidence="1">
    <location>
        <begin position="125"/>
        <end position="135"/>
    </location>
</feature>